<dbReference type="PANTHER" id="PTHR35936:SF17">
    <property type="entry name" value="ARGININE-BINDING EXTRACELLULAR PROTEIN ARTP"/>
    <property type="match status" value="1"/>
</dbReference>
<dbReference type="InterPro" id="IPR001638">
    <property type="entry name" value="Solute-binding_3/MltF_N"/>
</dbReference>
<evidence type="ECO:0000259" key="3">
    <source>
        <dbReference type="SMART" id="SM00062"/>
    </source>
</evidence>
<dbReference type="EMBL" id="RBUT01000117">
    <property type="protein sequence ID" value="RMV45999.1"/>
    <property type="molecule type" value="Genomic_DNA"/>
</dbReference>
<sequence>MTTVDSRILADLAPTGVLRAAINYGNPVLAQRNVNGSPAGVSAKLARALAEELNVAVEFVTFDAAGKVFAALTDSIWDLAFLAIEPVRSAEIEFSHPYVIIEGTYLVRDASAYQTVAELDHLGARLAVGTGAAYDLYLSRTLTAAELVRAPTSAAAVEWFVEQGLDAAAGVRQPLEGFAIKNEGFRVLPDSFTEIRQAMAVPKGRTAGAEYVRAFLDQKIRSGFVADALRASGQEDVRVGPALNAQG</sequence>
<dbReference type="Proteomes" id="UP000050557">
    <property type="component" value="Unassembled WGS sequence"/>
</dbReference>
<keyword evidence="2" id="KW-0732">Signal</keyword>
<reference evidence="4 6" key="1">
    <citation type="submission" date="2015-09" db="EMBL/GenBank/DDBJ databases">
        <title>Genome announcement of multiple Pseudomonas syringae strains.</title>
        <authorList>
            <person name="Thakur S."/>
            <person name="Wang P.W."/>
            <person name="Gong Y."/>
            <person name="Weir B.S."/>
            <person name="Guttman D.S."/>
        </authorList>
    </citation>
    <scope>NUCLEOTIDE SEQUENCE [LARGE SCALE GENOMIC DNA]</scope>
    <source>
        <strain evidence="4 6">ICMP4531</strain>
    </source>
</reference>
<dbReference type="EMBL" id="LJQM01000093">
    <property type="protein sequence ID" value="KPX46515.1"/>
    <property type="molecule type" value="Genomic_DNA"/>
</dbReference>
<dbReference type="Pfam" id="PF00497">
    <property type="entry name" value="SBP_bac_3"/>
    <property type="match status" value="1"/>
</dbReference>
<organism evidence="4 6">
    <name type="scientific">Pseudomonas syringae pv. helianthi</name>
    <dbReference type="NCBI Taxonomy" id="251654"/>
    <lineage>
        <taxon>Bacteria</taxon>
        <taxon>Pseudomonadati</taxon>
        <taxon>Pseudomonadota</taxon>
        <taxon>Gammaproteobacteria</taxon>
        <taxon>Pseudomonadales</taxon>
        <taxon>Pseudomonadaceae</taxon>
        <taxon>Pseudomonas</taxon>
    </lineage>
</organism>
<accession>A0A0P9W681</accession>
<dbReference type="Gene3D" id="3.40.190.10">
    <property type="entry name" value="Periplasmic binding protein-like II"/>
    <property type="match status" value="2"/>
</dbReference>
<comment type="similarity">
    <text evidence="1">Belongs to the bacterial solute-binding protein 3 family.</text>
</comment>
<dbReference type="Proteomes" id="UP000279173">
    <property type="component" value="Unassembled WGS sequence"/>
</dbReference>
<evidence type="ECO:0000313" key="7">
    <source>
        <dbReference type="Proteomes" id="UP000279173"/>
    </source>
</evidence>
<dbReference type="AlphaFoldDB" id="A0A0P9W681"/>
<evidence type="ECO:0000256" key="1">
    <source>
        <dbReference type="ARBA" id="ARBA00010333"/>
    </source>
</evidence>
<evidence type="ECO:0000313" key="5">
    <source>
        <dbReference type="EMBL" id="RMV45999.1"/>
    </source>
</evidence>
<dbReference type="PATRIC" id="fig|251654.3.peg.1979"/>
<proteinExistence type="inferred from homology"/>
<protein>
    <submittedName>
        <fullName evidence="4">ABC transporter substrate-binding protein</fullName>
    </submittedName>
</protein>
<evidence type="ECO:0000313" key="4">
    <source>
        <dbReference type="EMBL" id="KPX46515.1"/>
    </source>
</evidence>
<feature type="domain" description="Solute-binding protein family 3/N-terminal" evidence="3">
    <location>
        <begin position="17"/>
        <end position="236"/>
    </location>
</feature>
<gene>
    <name evidence="4" type="ORF">ALO68_01523</name>
    <name evidence="5" type="ORF">ALP10_01896</name>
</gene>
<evidence type="ECO:0000256" key="2">
    <source>
        <dbReference type="ARBA" id="ARBA00022729"/>
    </source>
</evidence>
<reference evidence="5 7" key="2">
    <citation type="submission" date="2018-08" db="EMBL/GenBank/DDBJ databases">
        <title>Recombination of ecologically and evolutionarily significant loci maintains genetic cohesion in the Pseudomonas syringae species complex.</title>
        <authorList>
            <person name="Dillon M."/>
            <person name="Thakur S."/>
            <person name="Almeida R.N.D."/>
            <person name="Weir B.S."/>
            <person name="Guttman D.S."/>
        </authorList>
    </citation>
    <scope>NUCLEOTIDE SEQUENCE [LARGE SCALE GENOMIC DNA]</scope>
    <source>
        <strain evidence="5 7">ICMP 3263</strain>
    </source>
</reference>
<dbReference type="PANTHER" id="PTHR35936">
    <property type="entry name" value="MEMBRANE-BOUND LYTIC MUREIN TRANSGLYCOSYLASE F"/>
    <property type="match status" value="1"/>
</dbReference>
<comment type="caution">
    <text evidence="4">The sequence shown here is derived from an EMBL/GenBank/DDBJ whole genome shotgun (WGS) entry which is preliminary data.</text>
</comment>
<dbReference type="SMART" id="SM00062">
    <property type="entry name" value="PBPb"/>
    <property type="match status" value="1"/>
</dbReference>
<evidence type="ECO:0000313" key="6">
    <source>
        <dbReference type="Proteomes" id="UP000050557"/>
    </source>
</evidence>
<dbReference type="SUPFAM" id="SSF53850">
    <property type="entry name" value="Periplasmic binding protein-like II"/>
    <property type="match status" value="1"/>
</dbReference>
<dbReference type="RefSeq" id="WP_054985643.1">
    <property type="nucleotide sequence ID" value="NZ_CP092918.1"/>
</dbReference>
<name>A0A0P9W681_9PSED</name>